<dbReference type="PANTHER" id="PTHR11709:SF311">
    <property type="entry name" value="MONOCOPPER OXIDASE-LIKE PROTEIN SKU5"/>
    <property type="match status" value="1"/>
</dbReference>
<gene>
    <name evidence="4" type="ORF">Scaly_0558200</name>
</gene>
<dbReference type="SUPFAM" id="SSF49503">
    <property type="entry name" value="Cupredoxins"/>
    <property type="match status" value="1"/>
</dbReference>
<organism evidence="4">
    <name type="scientific">Sesamum calycinum</name>
    <dbReference type="NCBI Taxonomy" id="2727403"/>
    <lineage>
        <taxon>Eukaryota</taxon>
        <taxon>Viridiplantae</taxon>
        <taxon>Streptophyta</taxon>
        <taxon>Embryophyta</taxon>
        <taxon>Tracheophyta</taxon>
        <taxon>Spermatophyta</taxon>
        <taxon>Magnoliopsida</taxon>
        <taxon>eudicotyledons</taxon>
        <taxon>Gunneridae</taxon>
        <taxon>Pentapetalae</taxon>
        <taxon>asterids</taxon>
        <taxon>lamiids</taxon>
        <taxon>Lamiales</taxon>
        <taxon>Pedaliaceae</taxon>
        <taxon>Sesamum</taxon>
    </lineage>
</organism>
<dbReference type="EMBL" id="JACGWM010000003">
    <property type="protein sequence ID" value="KAL0382709.1"/>
    <property type="molecule type" value="Genomic_DNA"/>
</dbReference>
<dbReference type="InterPro" id="IPR045087">
    <property type="entry name" value="Cu-oxidase_fam"/>
</dbReference>
<dbReference type="GO" id="GO:0005507">
    <property type="term" value="F:copper ion binding"/>
    <property type="evidence" value="ECO:0007669"/>
    <property type="project" value="InterPro"/>
</dbReference>
<dbReference type="Pfam" id="PF07732">
    <property type="entry name" value="Cu-oxidase_3"/>
    <property type="match status" value="1"/>
</dbReference>
<feature type="signal peptide" evidence="2">
    <location>
        <begin position="1"/>
        <end position="35"/>
    </location>
</feature>
<evidence type="ECO:0000313" key="4">
    <source>
        <dbReference type="EMBL" id="KAL0382709.1"/>
    </source>
</evidence>
<evidence type="ECO:0000256" key="2">
    <source>
        <dbReference type="SAM" id="SignalP"/>
    </source>
</evidence>
<dbReference type="Gene3D" id="2.60.40.420">
    <property type="entry name" value="Cupredoxins - blue copper proteins"/>
    <property type="match status" value="1"/>
</dbReference>
<dbReference type="AlphaFoldDB" id="A0AAW2RRG2"/>
<dbReference type="PANTHER" id="PTHR11709">
    <property type="entry name" value="MULTI-COPPER OXIDASE"/>
    <property type="match status" value="1"/>
</dbReference>
<name>A0AAW2RRG2_9LAMI</name>
<dbReference type="InterPro" id="IPR011707">
    <property type="entry name" value="Cu-oxidase-like_N"/>
</dbReference>
<protein>
    <submittedName>
        <fullName evidence="4">Monocopper oxidase-like protein SKS1</fullName>
    </submittedName>
</protein>
<dbReference type="InterPro" id="IPR008972">
    <property type="entry name" value="Cupredoxin"/>
</dbReference>
<proteinExistence type="inferred from homology"/>
<evidence type="ECO:0000259" key="3">
    <source>
        <dbReference type="Pfam" id="PF07732"/>
    </source>
</evidence>
<keyword evidence="2" id="KW-0732">Signal</keyword>
<accession>A0AAW2RRG2</accession>
<comment type="similarity">
    <text evidence="1">Belongs to the multicopper oxidase family.</text>
</comment>
<sequence>MISGRKHRHHETAALRCGMWWLACCVMALSTAVQGEEIFLEWHVKIDDTVEPVSFDQPVITINDLFPGPLINATTNDNVHVNVYNDMDEPLLMTWNGIQQRLNSWQDGVSGTNCPIRPGTNWTYVFQLKDQIGGFHYFPTINFQRAGGGFGPIRINNRIIINVPFPKPEQEFDLLIGDWYVVSFKVRKFCPMTPFLILVCA</sequence>
<comment type="caution">
    <text evidence="4">The sequence shown here is derived from an EMBL/GenBank/DDBJ whole genome shotgun (WGS) entry which is preliminary data.</text>
</comment>
<reference evidence="4" key="1">
    <citation type="submission" date="2020-06" db="EMBL/GenBank/DDBJ databases">
        <authorList>
            <person name="Li T."/>
            <person name="Hu X."/>
            <person name="Zhang T."/>
            <person name="Song X."/>
            <person name="Zhang H."/>
            <person name="Dai N."/>
            <person name="Sheng W."/>
            <person name="Hou X."/>
            <person name="Wei L."/>
        </authorList>
    </citation>
    <scope>NUCLEOTIDE SEQUENCE</scope>
    <source>
        <strain evidence="4">KEN8</strain>
        <tissue evidence="4">Leaf</tissue>
    </source>
</reference>
<dbReference type="GO" id="GO:0005886">
    <property type="term" value="C:plasma membrane"/>
    <property type="evidence" value="ECO:0007669"/>
    <property type="project" value="TreeGrafter"/>
</dbReference>
<dbReference type="GO" id="GO:0016491">
    <property type="term" value="F:oxidoreductase activity"/>
    <property type="evidence" value="ECO:0007669"/>
    <property type="project" value="TreeGrafter"/>
</dbReference>
<evidence type="ECO:0000256" key="1">
    <source>
        <dbReference type="ARBA" id="ARBA00010609"/>
    </source>
</evidence>
<reference evidence="4" key="2">
    <citation type="journal article" date="2024" name="Plant">
        <title>Genomic evolution and insights into agronomic trait innovations of Sesamum species.</title>
        <authorList>
            <person name="Miao H."/>
            <person name="Wang L."/>
            <person name="Qu L."/>
            <person name="Liu H."/>
            <person name="Sun Y."/>
            <person name="Le M."/>
            <person name="Wang Q."/>
            <person name="Wei S."/>
            <person name="Zheng Y."/>
            <person name="Lin W."/>
            <person name="Duan Y."/>
            <person name="Cao H."/>
            <person name="Xiong S."/>
            <person name="Wang X."/>
            <person name="Wei L."/>
            <person name="Li C."/>
            <person name="Ma Q."/>
            <person name="Ju M."/>
            <person name="Zhao R."/>
            <person name="Li G."/>
            <person name="Mu C."/>
            <person name="Tian Q."/>
            <person name="Mei H."/>
            <person name="Zhang T."/>
            <person name="Gao T."/>
            <person name="Zhang H."/>
        </authorList>
    </citation>
    <scope>NUCLEOTIDE SEQUENCE</scope>
    <source>
        <strain evidence="4">KEN8</strain>
    </source>
</reference>
<feature type="domain" description="Plastocyanin-like" evidence="3">
    <location>
        <begin position="52"/>
        <end position="158"/>
    </location>
</feature>
<feature type="chain" id="PRO_5043419162" evidence="2">
    <location>
        <begin position="36"/>
        <end position="201"/>
    </location>
</feature>